<keyword evidence="1" id="KW-0813">Transport</keyword>
<dbReference type="InParanoid" id="Q9HI42"/>
<proteinExistence type="predicted"/>
<keyword evidence="3" id="KW-0249">Electron transport</keyword>
<protein>
    <recommendedName>
        <fullName evidence="5">Rusticyanin</fullName>
    </recommendedName>
</protein>
<name>Q9HI42_THEAC</name>
<dbReference type="GO" id="GO:0005507">
    <property type="term" value="F:copper ion binding"/>
    <property type="evidence" value="ECO:0007669"/>
    <property type="project" value="UniProtKB-UniRule"/>
</dbReference>
<dbReference type="PROSITE" id="PS00196">
    <property type="entry name" value="COPPER_BLUE"/>
    <property type="match status" value="1"/>
</dbReference>
<keyword evidence="10" id="KW-1185">Reference proteome</keyword>
<evidence type="ECO:0000256" key="3">
    <source>
        <dbReference type="ARBA" id="ARBA00022982"/>
    </source>
</evidence>
<dbReference type="eggNOG" id="arCOG03700">
    <property type="taxonomic scope" value="Archaea"/>
</dbReference>
<gene>
    <name evidence="9" type="ordered locus">Ta1505</name>
</gene>
<dbReference type="EnsemblBacteria" id="CAC12623">
    <property type="protein sequence ID" value="CAC12623"/>
    <property type="gene ID" value="CAC12623"/>
</dbReference>
<dbReference type="STRING" id="273075.gene:9572737"/>
<evidence type="ECO:0000313" key="10">
    <source>
        <dbReference type="Proteomes" id="UP000001024"/>
    </source>
</evidence>
<keyword evidence="7" id="KW-1133">Transmembrane helix</keyword>
<dbReference type="KEGG" id="tac:Ta1505"/>
<comment type="cofactor">
    <cofactor evidence="6">
        <name>Cu cation</name>
        <dbReference type="ChEBI" id="CHEBI:23378"/>
    </cofactor>
    <text evidence="6">Binds 1 copper ion per subunit.</text>
</comment>
<evidence type="ECO:0000259" key="8">
    <source>
        <dbReference type="Pfam" id="PF00127"/>
    </source>
</evidence>
<feature type="binding site" evidence="6">
    <location>
        <position position="182"/>
    </location>
    <ligand>
        <name>Cu cation</name>
        <dbReference type="ChEBI" id="CHEBI:23378"/>
    </ligand>
</feature>
<feature type="domain" description="Blue (type 1) copper" evidence="8">
    <location>
        <begin position="100"/>
        <end position="198"/>
    </location>
</feature>
<dbReference type="SUPFAM" id="SSF49503">
    <property type="entry name" value="Cupredoxins"/>
    <property type="match status" value="1"/>
</dbReference>
<dbReference type="Gene3D" id="2.60.40.420">
    <property type="entry name" value="Cupredoxins - blue copper proteins"/>
    <property type="match status" value="1"/>
</dbReference>
<evidence type="ECO:0000313" key="9">
    <source>
        <dbReference type="EMBL" id="CAC12623.1"/>
    </source>
</evidence>
<dbReference type="EMBL" id="AL445067">
    <property type="protein sequence ID" value="CAC12623.1"/>
    <property type="molecule type" value="Genomic_DNA"/>
</dbReference>
<sequence>MKINMNLHKAFGIAAIIFLAAVIIFSAIYYKDVYGASGGSQYLTQSQLESLNVTGPGVYISPANSTIYVNNSTTLLVMAGPMDGPSMYSFEIEGLFNPTIVIREGVTVHFVVVNIDTDSEHNFVLSTRGPPYPYMSGMEYMGSGGFGFMTYMGFLPPTNSGHFYYYDFSYAFSQSGTYWYLCTYPGHAENGMYGKIVVDQ</sequence>
<evidence type="ECO:0000256" key="7">
    <source>
        <dbReference type="SAM" id="Phobius"/>
    </source>
</evidence>
<dbReference type="AlphaFoldDB" id="Q9HI42"/>
<feature type="binding site" evidence="6">
    <location>
        <position position="121"/>
    </location>
    <ligand>
        <name>Cu cation</name>
        <dbReference type="ChEBI" id="CHEBI:23378"/>
    </ligand>
</feature>
<evidence type="ECO:0000256" key="1">
    <source>
        <dbReference type="ARBA" id="ARBA00022448"/>
    </source>
</evidence>
<dbReference type="InterPro" id="IPR033138">
    <property type="entry name" value="Cu_oxidase_CS"/>
</dbReference>
<dbReference type="InterPro" id="IPR028871">
    <property type="entry name" value="BlueCu_1_BS"/>
</dbReference>
<dbReference type="NCBIfam" id="TIGR03095">
    <property type="entry name" value="rusti_cyanin"/>
    <property type="match status" value="1"/>
</dbReference>
<evidence type="ECO:0000256" key="5">
    <source>
        <dbReference type="NCBIfam" id="TIGR03095"/>
    </source>
</evidence>
<dbReference type="PROSITE" id="PS00079">
    <property type="entry name" value="MULTICOPPER_OXIDASE1"/>
    <property type="match status" value="1"/>
</dbReference>
<evidence type="ECO:0000256" key="6">
    <source>
        <dbReference type="PIRSR" id="PIRSR601243-1"/>
    </source>
</evidence>
<evidence type="ECO:0000256" key="4">
    <source>
        <dbReference type="ARBA" id="ARBA00023008"/>
    </source>
</evidence>
<keyword evidence="7" id="KW-0472">Membrane</keyword>
<dbReference type="InterPro" id="IPR000923">
    <property type="entry name" value="BlueCu_1"/>
</dbReference>
<feature type="binding site" evidence="6">
    <location>
        <position position="192"/>
    </location>
    <ligand>
        <name>Cu cation</name>
        <dbReference type="ChEBI" id="CHEBI:23378"/>
    </ligand>
</feature>
<reference evidence="9 10" key="1">
    <citation type="journal article" date="2000" name="Nature">
        <title>The genome sequence of the thermoacidophilic scavenger Thermoplasma acidophilum.</title>
        <authorList>
            <person name="Ruepp A."/>
            <person name="Graml W."/>
            <person name="Santos-Martinez M.L."/>
            <person name="Koretke K.K."/>
            <person name="Volker C."/>
            <person name="Mewes H.W."/>
            <person name="Frishman D."/>
            <person name="Stocker S."/>
            <person name="Lupas A.N."/>
            <person name="Baumeister W."/>
        </authorList>
    </citation>
    <scope>NUCLEOTIDE SEQUENCE [LARGE SCALE GENOMIC DNA]</scope>
    <source>
        <strain evidence="10">ATCC 25905 / DSM 1728 / JCM 9062 / NBRC 15155 / AMRC-C165</strain>
    </source>
</reference>
<dbReference type="InterPro" id="IPR008972">
    <property type="entry name" value="Cupredoxin"/>
</dbReference>
<dbReference type="Proteomes" id="UP000001024">
    <property type="component" value="Chromosome"/>
</dbReference>
<feature type="transmembrane region" description="Helical" evidence="7">
    <location>
        <begin position="12"/>
        <end position="30"/>
    </location>
</feature>
<dbReference type="Pfam" id="PF00127">
    <property type="entry name" value="Copper-bind"/>
    <property type="match status" value="1"/>
</dbReference>
<dbReference type="InterPro" id="IPR001243">
    <property type="entry name" value="Rusticyanin"/>
</dbReference>
<keyword evidence="4 6" id="KW-0186">Copper</keyword>
<dbReference type="PaxDb" id="273075-Ta1505"/>
<evidence type="ECO:0000256" key="2">
    <source>
        <dbReference type="ARBA" id="ARBA00022723"/>
    </source>
</evidence>
<organism evidence="9 10">
    <name type="scientific">Thermoplasma acidophilum (strain ATCC 25905 / DSM 1728 / JCM 9062 / NBRC 15155 / AMRC-C165)</name>
    <dbReference type="NCBI Taxonomy" id="273075"/>
    <lineage>
        <taxon>Archaea</taxon>
        <taxon>Methanobacteriati</taxon>
        <taxon>Thermoplasmatota</taxon>
        <taxon>Thermoplasmata</taxon>
        <taxon>Thermoplasmatales</taxon>
        <taxon>Thermoplasmataceae</taxon>
        <taxon>Thermoplasma</taxon>
    </lineage>
</organism>
<dbReference type="HOGENOM" id="CLU_1363709_0_0_2"/>
<dbReference type="CDD" id="cd04231">
    <property type="entry name" value="Rusticyanin"/>
    <property type="match status" value="1"/>
</dbReference>
<feature type="binding site" evidence="6">
    <location>
        <position position="187"/>
    </location>
    <ligand>
        <name>Cu cation</name>
        <dbReference type="ChEBI" id="CHEBI:23378"/>
    </ligand>
</feature>
<dbReference type="GO" id="GO:0009055">
    <property type="term" value="F:electron transfer activity"/>
    <property type="evidence" value="ECO:0007669"/>
    <property type="project" value="UniProtKB-UniRule"/>
</dbReference>
<keyword evidence="7" id="KW-0812">Transmembrane</keyword>
<keyword evidence="2 6" id="KW-0479">Metal-binding</keyword>
<accession>Q9HI42</accession>